<dbReference type="EMBL" id="BMMX01000012">
    <property type="protein sequence ID" value="GGK95033.1"/>
    <property type="molecule type" value="Genomic_DNA"/>
</dbReference>
<protein>
    <submittedName>
        <fullName evidence="2">Uncharacterized protein</fullName>
    </submittedName>
</protein>
<keyword evidence="3" id="KW-1185">Reference proteome</keyword>
<feature type="compositionally biased region" description="Basic and acidic residues" evidence="1">
    <location>
        <begin position="52"/>
        <end position="68"/>
    </location>
</feature>
<organism evidence="2 3">
    <name type="scientific">Mangrovihabitans endophyticus</name>
    <dbReference type="NCBI Taxonomy" id="1751298"/>
    <lineage>
        <taxon>Bacteria</taxon>
        <taxon>Bacillati</taxon>
        <taxon>Actinomycetota</taxon>
        <taxon>Actinomycetes</taxon>
        <taxon>Micromonosporales</taxon>
        <taxon>Micromonosporaceae</taxon>
        <taxon>Mangrovihabitans</taxon>
    </lineage>
</organism>
<evidence type="ECO:0000313" key="3">
    <source>
        <dbReference type="Proteomes" id="UP000656042"/>
    </source>
</evidence>
<accession>A0A8J3BYU9</accession>
<evidence type="ECO:0000256" key="1">
    <source>
        <dbReference type="SAM" id="MobiDB-lite"/>
    </source>
</evidence>
<reference evidence="2" key="2">
    <citation type="submission" date="2020-09" db="EMBL/GenBank/DDBJ databases">
        <authorList>
            <person name="Sun Q."/>
            <person name="Zhou Y."/>
        </authorList>
    </citation>
    <scope>NUCLEOTIDE SEQUENCE</scope>
    <source>
        <strain evidence="2">CGMCC 4.7299</strain>
    </source>
</reference>
<sequence length="68" mass="7346">MFASIKNLIPEPRRDEEPRGYVGRHRAPEPADGDVPVHTPAPSEAPTVPVEKPVESATEKAAEKAGVY</sequence>
<reference evidence="2" key="1">
    <citation type="journal article" date="2014" name="Int. J. Syst. Evol. Microbiol.">
        <title>Complete genome sequence of Corynebacterium casei LMG S-19264T (=DSM 44701T), isolated from a smear-ripened cheese.</title>
        <authorList>
            <consortium name="US DOE Joint Genome Institute (JGI-PGF)"/>
            <person name="Walter F."/>
            <person name="Albersmeier A."/>
            <person name="Kalinowski J."/>
            <person name="Ruckert C."/>
        </authorList>
    </citation>
    <scope>NUCLEOTIDE SEQUENCE</scope>
    <source>
        <strain evidence="2">CGMCC 4.7299</strain>
    </source>
</reference>
<comment type="caution">
    <text evidence="2">The sequence shown here is derived from an EMBL/GenBank/DDBJ whole genome shotgun (WGS) entry which is preliminary data.</text>
</comment>
<gene>
    <name evidence="2" type="ORF">GCM10012284_31340</name>
</gene>
<proteinExistence type="predicted"/>
<name>A0A8J3BYU9_9ACTN</name>
<evidence type="ECO:0000313" key="2">
    <source>
        <dbReference type="EMBL" id="GGK95033.1"/>
    </source>
</evidence>
<dbReference type="Proteomes" id="UP000656042">
    <property type="component" value="Unassembled WGS sequence"/>
</dbReference>
<dbReference type="AlphaFoldDB" id="A0A8J3BYU9"/>
<feature type="region of interest" description="Disordered" evidence="1">
    <location>
        <begin position="1"/>
        <end position="68"/>
    </location>
</feature>